<evidence type="ECO:0000256" key="15">
    <source>
        <dbReference type="SAM" id="Coils"/>
    </source>
</evidence>
<feature type="compositionally biased region" description="Pro residues" evidence="16">
    <location>
        <begin position="564"/>
        <end position="596"/>
    </location>
</feature>
<dbReference type="CDD" id="cd09328">
    <property type="entry name" value="LIM2_abLIM"/>
    <property type="match status" value="1"/>
</dbReference>
<keyword evidence="9" id="KW-0009">Actin-binding</keyword>
<dbReference type="SUPFAM" id="SSF57716">
    <property type="entry name" value="Glucocorticoid receptor-like (DNA-binding domain)"/>
    <property type="match status" value="5"/>
</dbReference>
<evidence type="ECO:0000256" key="11">
    <source>
        <dbReference type="ARBA" id="ARBA00064723"/>
    </source>
</evidence>
<dbReference type="PANTHER" id="PTHR14338">
    <property type="entry name" value="ACTIN FILAMENT-ASSOCIATED PROTEIN 1 FAMILY MEMBER"/>
    <property type="match status" value="1"/>
</dbReference>
<dbReference type="GO" id="GO:0001725">
    <property type="term" value="C:stress fiber"/>
    <property type="evidence" value="ECO:0007669"/>
    <property type="project" value="UniProtKB-SubCell"/>
</dbReference>
<dbReference type="SUPFAM" id="SSF50729">
    <property type="entry name" value="PH domain-like"/>
    <property type="match status" value="2"/>
</dbReference>
<dbReference type="InterPro" id="IPR001849">
    <property type="entry name" value="PH_domain"/>
</dbReference>
<dbReference type="GO" id="GO:0005829">
    <property type="term" value="C:cytosol"/>
    <property type="evidence" value="ECO:0007669"/>
    <property type="project" value="TreeGrafter"/>
</dbReference>
<dbReference type="FunCoup" id="L5K4S4">
    <property type="interactions" value="782"/>
</dbReference>
<keyword evidence="3" id="KW-0597">Phosphoprotein</keyword>
<dbReference type="FunFam" id="2.10.110.10:FF:000007">
    <property type="entry name" value="actin-binding LIM protein 1 isoform X1"/>
    <property type="match status" value="1"/>
</dbReference>
<dbReference type="Pfam" id="PF16182">
    <property type="entry name" value="AbLIM_anchor"/>
    <property type="match status" value="2"/>
</dbReference>
<keyword evidence="7 14" id="KW-0440">LIM domain</keyword>
<dbReference type="GO" id="GO:0017124">
    <property type="term" value="F:SH3 domain binding"/>
    <property type="evidence" value="ECO:0007669"/>
    <property type="project" value="TreeGrafter"/>
</dbReference>
<keyword evidence="2" id="KW-0963">Cytoplasm</keyword>
<evidence type="ECO:0000256" key="9">
    <source>
        <dbReference type="ARBA" id="ARBA00023203"/>
    </source>
</evidence>
<organism evidence="19 20">
    <name type="scientific">Pteropus alecto</name>
    <name type="common">Black flying fox</name>
    <dbReference type="NCBI Taxonomy" id="9402"/>
    <lineage>
        <taxon>Eukaryota</taxon>
        <taxon>Metazoa</taxon>
        <taxon>Chordata</taxon>
        <taxon>Craniata</taxon>
        <taxon>Vertebrata</taxon>
        <taxon>Euteleostomi</taxon>
        <taxon>Mammalia</taxon>
        <taxon>Eutheria</taxon>
        <taxon>Laurasiatheria</taxon>
        <taxon>Chiroptera</taxon>
        <taxon>Yinpterochiroptera</taxon>
        <taxon>Pteropodoidea</taxon>
        <taxon>Pteropodidae</taxon>
        <taxon>Pteropodinae</taxon>
        <taxon>Pteropus</taxon>
    </lineage>
</organism>
<keyword evidence="4 14" id="KW-0479">Metal-binding</keyword>
<dbReference type="InterPro" id="IPR032402">
    <property type="entry name" value="AbLIM_anchor"/>
</dbReference>
<accession>L5K4S4</accession>
<evidence type="ECO:0000256" key="3">
    <source>
        <dbReference type="ARBA" id="ARBA00022553"/>
    </source>
</evidence>
<dbReference type="PANTHER" id="PTHR14338:SF8">
    <property type="entry name" value="ACTIN FILAMENT-ASSOCIATED PROTEIN 1"/>
    <property type="match status" value="1"/>
</dbReference>
<dbReference type="InterPro" id="IPR030113">
    <property type="entry name" value="AFAP"/>
</dbReference>
<dbReference type="AlphaFoldDB" id="L5K4S4"/>
<feature type="domain" description="PH" evidence="17">
    <location>
        <begin position="858"/>
        <end position="952"/>
    </location>
</feature>
<sequence length="1240" mass="136557">MEPGAGNPSVATATAPQTELTACAVLSAVSEPQAVPSPPEKPPGTAILCGTCGNVCRGEVLRVQDKYFHIECFVCKACGCDLAEGGFFVRQGEYICTLDYQRLYGTRCFSCDRFIEGEVVSALGKTYHPACFVCATCRMPFPPGDRVTFNGKECVCQRCSLPTSVSSSVHLTQGLWSCGGCGTEIKNGQSLVALDKHWHLGCFKCKTCGKQLNAEYISKDGLPYCEADYHAEFGVRCDGCEKFITGHVLEAKLGDEVLDYRDLAALPRDKAIYNIDRPDMISYSPYISRMATDRQSYGEGDQDDRSYKQCRTSSPSSTGSVSIGRHTPTSRSPQHYSRPAGTVSVGASSCLSLSQHPSPTSAFRHHYVPYFRDTGIKDNIYRKPPIYKQHGDGAIADDLEIHVAFSPRQKASWLILKEDADTRTNSPELDSRSLSLSSGTDREPLQTVQGDSFYPRFPYSKSDPLPGHGRNGLDHRNANLAPCGADPDASWGTREYKIYPYDALIVTNRIPMEELIVELRLFLELLDHEYLTSTVREKKAVITDILLRIQPAKGLEVKDHAPKQEPPSSLPAPPQMPLPEIPQPWLPPDSGPPPLPTSSLPEGYYEEAVPLSPGKAPEYITANYDSDAMSSSYESYDEEEEDGKGKKTRHQWPSEEASMDLVKDAKICAFLLRKKRFGQWTKLLCVIKDTKLLCYKSSKDQQPQMELPLQGCSVTYLPKDSKKKQHELRITQQGTDPLVLAVQSKEQAEQWLKVIREVYSGCSGPVDSEFPPPSSSPVHKAELEKKLSSERPSSDGEGVTENGVAVCNGKEQVKRKKSSKSESKGTVSKVTGKKITKIIGLGKKKPSTDEQTSSAEEDVPTCGYLNVLSNSRWRERWCRVRGNKLVLHKDRTDLKTHIASIPLRGCEVIPGLDSRHPLTFRLLRNGQEVAVLEAASSEDMGRWIGILLAETGSSADPGALHYDYIDVELSANVIQTAKQAFCFMNRRVISANPYLGGASNGYAHPSGTALHYDDVPCVNGSLKGKKPPVASNGVAGKGKPLNSQQKKADSAASVKRTPSNADQYKYGKNRVEADAKRLQTKEDELLRRKEALRNRLAQLRKERRDLRAAIEVNAGRKTQLILEEKLRTLEEECKQKEAERVNLELELTEVKESLRKALAGGVTLGLAIEPRSGTSSPQSPVFKHRTLENSPMSSCETSDAEGPVPVNSAAILKKSQPAGSSPCRGHVLRKAKEWELKNGT</sequence>
<comment type="subunit">
    <text evidence="11">Monomer and homomultimer. Interacts via its C-terminus with F-actin; probably involving AFAP1 multimers. Interacts with activated SRC SH3-SH2 domains. Interacts via its PH 1 domain with PRKCA, PRKCB and PRKCI.</text>
</comment>
<dbReference type="CDD" id="cd13306">
    <property type="entry name" value="PH1_AFAP"/>
    <property type="match status" value="1"/>
</dbReference>
<evidence type="ECO:0000256" key="10">
    <source>
        <dbReference type="ARBA" id="ARBA00023212"/>
    </source>
</evidence>
<dbReference type="PROSITE" id="PS00478">
    <property type="entry name" value="LIM_DOMAIN_1"/>
    <property type="match status" value="2"/>
</dbReference>
<protein>
    <recommendedName>
        <fullName evidence="12">Actin filament-associated protein 1</fullName>
    </recommendedName>
    <alternativeName>
        <fullName evidence="13">110 kDa actin filament-associated protein</fullName>
    </alternativeName>
</protein>
<dbReference type="PROSITE" id="PS50023">
    <property type="entry name" value="LIM_DOMAIN_2"/>
    <property type="match status" value="3"/>
</dbReference>
<dbReference type="GO" id="GO:0003779">
    <property type="term" value="F:actin binding"/>
    <property type="evidence" value="ECO:0007669"/>
    <property type="project" value="UniProtKB-KW"/>
</dbReference>
<evidence type="ECO:0000259" key="18">
    <source>
        <dbReference type="PROSITE" id="PS50023"/>
    </source>
</evidence>
<dbReference type="eggNOG" id="ENOG502QQI1">
    <property type="taxonomic scope" value="Eukaryota"/>
</dbReference>
<comment type="subcellular location">
    <subcellularLocation>
        <location evidence="1">Cytoplasm</location>
        <location evidence="1">Cytoskeleton</location>
        <location evidence="1">Stress fiber</location>
    </subcellularLocation>
</comment>
<feature type="region of interest" description="Disordered" evidence="16">
    <location>
        <begin position="766"/>
        <end position="828"/>
    </location>
</feature>
<dbReference type="FunFam" id="2.30.29.30:FF:000020">
    <property type="entry name" value="Actin filament-associated protein 1-like 2 isoform 1"/>
    <property type="match status" value="1"/>
</dbReference>
<keyword evidence="8 15" id="KW-0175">Coiled coil</keyword>
<keyword evidence="6 14" id="KW-0862">Zinc</keyword>
<feature type="region of interest" description="Disordered" evidence="16">
    <location>
        <begin position="630"/>
        <end position="651"/>
    </location>
</feature>
<evidence type="ECO:0000256" key="5">
    <source>
        <dbReference type="ARBA" id="ARBA00022737"/>
    </source>
</evidence>
<dbReference type="Gene3D" id="2.10.110.10">
    <property type="entry name" value="Cysteine Rich Protein"/>
    <property type="match status" value="3"/>
</dbReference>
<gene>
    <name evidence="19" type="ORF">PAL_GLEAN10022817</name>
</gene>
<feature type="region of interest" description="Disordered" evidence="16">
    <location>
        <begin position="556"/>
        <end position="602"/>
    </location>
</feature>
<evidence type="ECO:0000256" key="12">
    <source>
        <dbReference type="ARBA" id="ARBA00072591"/>
    </source>
</evidence>
<dbReference type="GO" id="GO:0046872">
    <property type="term" value="F:metal ion binding"/>
    <property type="evidence" value="ECO:0007669"/>
    <property type="project" value="UniProtKB-KW"/>
</dbReference>
<dbReference type="EMBL" id="KB031030">
    <property type="protein sequence ID" value="ELK06540.1"/>
    <property type="molecule type" value="Genomic_DNA"/>
</dbReference>
<feature type="region of interest" description="Disordered" evidence="16">
    <location>
        <begin position="421"/>
        <end position="447"/>
    </location>
</feature>
<evidence type="ECO:0000313" key="20">
    <source>
        <dbReference type="Proteomes" id="UP000010552"/>
    </source>
</evidence>
<evidence type="ECO:0000256" key="7">
    <source>
        <dbReference type="ARBA" id="ARBA00023038"/>
    </source>
</evidence>
<evidence type="ECO:0000313" key="19">
    <source>
        <dbReference type="EMBL" id="ELK06540.1"/>
    </source>
</evidence>
<feature type="compositionally biased region" description="Basic and acidic residues" evidence="16">
    <location>
        <begin position="779"/>
        <end position="794"/>
    </location>
</feature>
<feature type="region of interest" description="Disordered" evidence="16">
    <location>
        <begin position="1023"/>
        <end position="1062"/>
    </location>
</feature>
<dbReference type="Pfam" id="PF00169">
    <property type="entry name" value="PH"/>
    <property type="match status" value="2"/>
</dbReference>
<dbReference type="PROSITE" id="PS50003">
    <property type="entry name" value="PH_DOMAIN"/>
    <property type="match status" value="2"/>
</dbReference>
<feature type="domain" description="PH" evidence="17">
    <location>
        <begin position="664"/>
        <end position="760"/>
    </location>
</feature>
<dbReference type="GO" id="GO:0042169">
    <property type="term" value="F:SH2 domain binding"/>
    <property type="evidence" value="ECO:0007669"/>
    <property type="project" value="TreeGrafter"/>
</dbReference>
<dbReference type="InterPro" id="IPR001781">
    <property type="entry name" value="Znf_LIM"/>
</dbReference>
<dbReference type="SMART" id="SM00132">
    <property type="entry name" value="LIM"/>
    <property type="match status" value="3"/>
</dbReference>
<dbReference type="FunFam" id="2.10.110.10:FF:000053">
    <property type="entry name" value="Actin-binding LIM protein family, member 2"/>
    <property type="match status" value="1"/>
</dbReference>
<proteinExistence type="predicted"/>
<feature type="compositionally biased region" description="Polar residues" evidence="16">
    <location>
        <begin position="423"/>
        <end position="439"/>
    </location>
</feature>
<dbReference type="Pfam" id="PF00412">
    <property type="entry name" value="LIM"/>
    <property type="match status" value="3"/>
</dbReference>
<dbReference type="FunFam" id="2.30.29.30:FF:000122">
    <property type="entry name" value="Actin filament associated protein 1"/>
    <property type="match status" value="1"/>
</dbReference>
<evidence type="ECO:0000256" key="4">
    <source>
        <dbReference type="ARBA" id="ARBA00022723"/>
    </source>
</evidence>
<dbReference type="Gene3D" id="2.30.29.30">
    <property type="entry name" value="Pleckstrin-homology domain (PH domain)/Phosphotyrosine-binding domain (PTB)"/>
    <property type="match status" value="2"/>
</dbReference>
<evidence type="ECO:0000256" key="16">
    <source>
        <dbReference type="SAM" id="MobiDB-lite"/>
    </source>
</evidence>
<feature type="region of interest" description="Disordered" evidence="16">
    <location>
        <begin position="293"/>
        <end position="341"/>
    </location>
</feature>
<dbReference type="SMART" id="SM00233">
    <property type="entry name" value="PH"/>
    <property type="match status" value="2"/>
</dbReference>
<evidence type="ECO:0000259" key="17">
    <source>
        <dbReference type="PROSITE" id="PS50003"/>
    </source>
</evidence>
<keyword evidence="20" id="KW-1185">Reference proteome</keyword>
<dbReference type="CDD" id="cd09327">
    <property type="entry name" value="LIM1_abLIM"/>
    <property type="match status" value="1"/>
</dbReference>
<feature type="compositionally biased region" description="Low complexity" evidence="16">
    <location>
        <begin position="313"/>
        <end position="322"/>
    </location>
</feature>
<dbReference type="Proteomes" id="UP000010552">
    <property type="component" value="Unassembled WGS sequence"/>
</dbReference>
<keyword evidence="5" id="KW-0677">Repeat</keyword>
<evidence type="ECO:0000256" key="8">
    <source>
        <dbReference type="ARBA" id="ARBA00023054"/>
    </source>
</evidence>
<reference evidence="20" key="1">
    <citation type="journal article" date="2013" name="Science">
        <title>Comparative analysis of bat genomes provides insight into the evolution of flight and immunity.</title>
        <authorList>
            <person name="Zhang G."/>
            <person name="Cowled C."/>
            <person name="Shi Z."/>
            <person name="Huang Z."/>
            <person name="Bishop-Lilly K.A."/>
            <person name="Fang X."/>
            <person name="Wynne J.W."/>
            <person name="Xiong Z."/>
            <person name="Baker M.L."/>
            <person name="Zhao W."/>
            <person name="Tachedjian M."/>
            <person name="Zhu Y."/>
            <person name="Zhou P."/>
            <person name="Jiang X."/>
            <person name="Ng J."/>
            <person name="Yang L."/>
            <person name="Wu L."/>
            <person name="Xiao J."/>
            <person name="Feng Y."/>
            <person name="Chen Y."/>
            <person name="Sun X."/>
            <person name="Zhang Y."/>
            <person name="Marsh G.A."/>
            <person name="Crameri G."/>
            <person name="Broder C.C."/>
            <person name="Frey K.G."/>
            <person name="Wang L.F."/>
            <person name="Wang J."/>
        </authorList>
    </citation>
    <scope>NUCLEOTIDE SEQUENCE [LARGE SCALE GENOMIC DNA]</scope>
</reference>
<evidence type="ECO:0000256" key="13">
    <source>
        <dbReference type="ARBA" id="ARBA00077925"/>
    </source>
</evidence>
<feature type="domain" description="LIM zinc-binding" evidence="18">
    <location>
        <begin position="47"/>
        <end position="106"/>
    </location>
</feature>
<evidence type="ECO:0000256" key="1">
    <source>
        <dbReference type="ARBA" id="ARBA00004529"/>
    </source>
</evidence>
<evidence type="ECO:0000256" key="14">
    <source>
        <dbReference type="PROSITE-ProRule" id="PRU00125"/>
    </source>
</evidence>
<dbReference type="CDD" id="cd13307">
    <property type="entry name" value="PH2_AFAP"/>
    <property type="match status" value="1"/>
</dbReference>
<feature type="domain" description="LIM zinc-binding" evidence="18">
    <location>
        <begin position="176"/>
        <end position="235"/>
    </location>
</feature>
<keyword evidence="10" id="KW-0206">Cytoskeleton</keyword>
<evidence type="ECO:0000256" key="6">
    <source>
        <dbReference type="ARBA" id="ARBA00022833"/>
    </source>
</evidence>
<feature type="domain" description="LIM zinc-binding" evidence="18">
    <location>
        <begin position="107"/>
        <end position="166"/>
    </location>
</feature>
<dbReference type="CDD" id="cd09329">
    <property type="entry name" value="LIM3_abLIM"/>
    <property type="match status" value="1"/>
</dbReference>
<dbReference type="FunFam" id="2.10.110.10:FF:000003">
    <property type="entry name" value="actin-binding LIM protein 1 isoform X1"/>
    <property type="match status" value="1"/>
</dbReference>
<dbReference type="STRING" id="9402.L5K4S4"/>
<feature type="coiled-coil region" evidence="15">
    <location>
        <begin position="1068"/>
        <end position="1153"/>
    </location>
</feature>
<name>L5K4S4_PTEAL</name>
<evidence type="ECO:0000256" key="2">
    <source>
        <dbReference type="ARBA" id="ARBA00022490"/>
    </source>
</evidence>
<dbReference type="InterPro" id="IPR011993">
    <property type="entry name" value="PH-like_dom_sf"/>
</dbReference>
<dbReference type="InParanoid" id="L5K4S4"/>